<dbReference type="OrthoDB" id="2314929at2759"/>
<dbReference type="AlphaFoldDB" id="A0A397S866"/>
<protein>
    <recommendedName>
        <fullName evidence="3">F-box domain-containing protein</fullName>
    </recommendedName>
</protein>
<accession>A0A397S866</accession>
<gene>
    <name evidence="1" type="ORF">C1645_835820</name>
</gene>
<dbReference type="EMBL" id="QKYT01000699">
    <property type="protein sequence ID" value="RIA82158.1"/>
    <property type="molecule type" value="Genomic_DNA"/>
</dbReference>
<keyword evidence="2" id="KW-1185">Reference proteome</keyword>
<evidence type="ECO:0000313" key="2">
    <source>
        <dbReference type="Proteomes" id="UP000265703"/>
    </source>
</evidence>
<name>A0A397S866_9GLOM</name>
<reference evidence="1 2" key="1">
    <citation type="submission" date="2018-06" db="EMBL/GenBank/DDBJ databases">
        <title>Comparative genomics reveals the genomic features of Rhizophagus irregularis, R. cerebriforme, R. diaphanum and Gigaspora rosea, and their symbiotic lifestyle signature.</title>
        <authorList>
            <person name="Morin E."/>
            <person name="San Clemente H."/>
            <person name="Chen E.C.H."/>
            <person name="De La Providencia I."/>
            <person name="Hainaut M."/>
            <person name="Kuo A."/>
            <person name="Kohler A."/>
            <person name="Murat C."/>
            <person name="Tang N."/>
            <person name="Roy S."/>
            <person name="Loubradou J."/>
            <person name="Henrissat B."/>
            <person name="Grigoriev I.V."/>
            <person name="Corradi N."/>
            <person name="Roux C."/>
            <person name="Martin F.M."/>
        </authorList>
    </citation>
    <scope>NUCLEOTIDE SEQUENCE [LARGE SCALE GENOMIC DNA]</scope>
    <source>
        <strain evidence="1 2">DAOM 227022</strain>
    </source>
</reference>
<comment type="caution">
    <text evidence="1">The sequence shown here is derived from an EMBL/GenBank/DDBJ whole genome shotgun (WGS) entry which is preliminary data.</text>
</comment>
<evidence type="ECO:0000313" key="1">
    <source>
        <dbReference type="EMBL" id="RIA82158.1"/>
    </source>
</evidence>
<sequence length="431" mass="51357">MTKTFPPEVVRSLILYLKDDKKSLHSCLLVSRDWCREAVYLLWRQPFHFLYTCNKTNLSFSSQSTNPKLINNCHCSKEKRQSQATNLLMTYYSIKYYDELIKEGIIDTKSKNTLFNYLEFLNVLNLQELFAAIIDWTGWDESDNEIPLLKLLNFLNSKFNLNNIDTLDECTLLTFKSIFKYFFTYSSELKLLSFDAKFILRKINNNPCSFLKRCYVDYHYEFMKEFNELNFPETRQCFTNLTELVFTKGKRKDEIFSLLSQTCHNIQKMIIKVKYHVHIGCGTAINRAKNSTLEEAKQVASLIRSQHNLIYFELFDTHQNGVSEILKSLKETQHNSLKTLIFNSIHIDYNRYVLFYLKYFQNLQELRFIKCIYKSIWKMDKIDYEKRNDYEEGLWLPNLKLLQVDYLDEYKEDSDKLYSILLGCSPLIDEI</sequence>
<dbReference type="Proteomes" id="UP000265703">
    <property type="component" value="Unassembled WGS sequence"/>
</dbReference>
<proteinExistence type="predicted"/>
<evidence type="ECO:0008006" key="3">
    <source>
        <dbReference type="Google" id="ProtNLM"/>
    </source>
</evidence>
<organism evidence="1 2">
    <name type="scientific">Glomus cerebriforme</name>
    <dbReference type="NCBI Taxonomy" id="658196"/>
    <lineage>
        <taxon>Eukaryota</taxon>
        <taxon>Fungi</taxon>
        <taxon>Fungi incertae sedis</taxon>
        <taxon>Mucoromycota</taxon>
        <taxon>Glomeromycotina</taxon>
        <taxon>Glomeromycetes</taxon>
        <taxon>Glomerales</taxon>
        <taxon>Glomeraceae</taxon>
        <taxon>Glomus</taxon>
    </lineage>
</organism>